<name>S6AFE8_METRE</name>
<reference evidence="1 2" key="1">
    <citation type="journal article" date="2013" name="Genome Announc.">
        <title>Complete Genome Sequence of the Carbazole Degrader Pseudomonas resinovorans Strain CA10 (NBRC 106553).</title>
        <authorList>
            <person name="Shintani M."/>
            <person name="Hosoyama A."/>
            <person name="Ohji S."/>
            <person name="Tsuchikane K."/>
            <person name="Takarada H."/>
            <person name="Yamazoe A."/>
            <person name="Fujita N."/>
            <person name="Nojiri H."/>
        </authorList>
    </citation>
    <scope>NUCLEOTIDE SEQUENCE [LARGE SCALE GENOMIC DNA]</scope>
    <source>
        <strain evidence="1 2">NBRC 106553</strain>
    </source>
</reference>
<gene>
    <name evidence="1" type="ORF">PCA10_07480</name>
</gene>
<dbReference type="EMBL" id="AP013068">
    <property type="protein sequence ID" value="BAN46480.1"/>
    <property type="molecule type" value="Genomic_DNA"/>
</dbReference>
<dbReference type="KEGG" id="pre:PCA10_07480"/>
<accession>S6AFE8</accession>
<dbReference type="HOGENOM" id="CLU_196800_0_0_6"/>
<proteinExistence type="predicted"/>
<protein>
    <submittedName>
        <fullName evidence="1">Uncharacterized protein</fullName>
    </submittedName>
</protein>
<dbReference type="AlphaFoldDB" id="S6AFE8"/>
<evidence type="ECO:0000313" key="1">
    <source>
        <dbReference type="EMBL" id="BAN46480.1"/>
    </source>
</evidence>
<organism evidence="1 2">
    <name type="scientific">Metapseudomonas resinovorans NBRC 106553</name>
    <dbReference type="NCBI Taxonomy" id="1245471"/>
    <lineage>
        <taxon>Bacteria</taxon>
        <taxon>Pseudomonadati</taxon>
        <taxon>Pseudomonadota</taxon>
        <taxon>Gammaproteobacteria</taxon>
        <taxon>Pseudomonadales</taxon>
        <taxon>Pseudomonadaceae</taxon>
        <taxon>Metapseudomonas</taxon>
    </lineage>
</organism>
<evidence type="ECO:0000313" key="2">
    <source>
        <dbReference type="Proteomes" id="UP000015503"/>
    </source>
</evidence>
<sequence>MKCVNCLGEARTIDAQMNGIDINCPNCGHFSVSASVLRQRPGRSLDAEKTRVFLHNELDINPGHLPVINSENVIWAPTG</sequence>
<dbReference type="Proteomes" id="UP000015503">
    <property type="component" value="Chromosome"/>
</dbReference>
<keyword evidence="2" id="KW-1185">Reference proteome</keyword>